<keyword evidence="2" id="KW-0472">Membrane</keyword>
<gene>
    <name evidence="4" type="ORF">GCM10009838_64310</name>
</gene>
<dbReference type="Pfam" id="PF13531">
    <property type="entry name" value="SBP_bac_11"/>
    <property type="match status" value="1"/>
</dbReference>
<keyword evidence="2" id="KW-0812">Transmembrane</keyword>
<dbReference type="SMART" id="SM00327">
    <property type="entry name" value="VWA"/>
    <property type="match status" value="1"/>
</dbReference>
<accession>A0ABN2SSM6</accession>
<dbReference type="SUPFAM" id="SSF53300">
    <property type="entry name" value="vWA-like"/>
    <property type="match status" value="1"/>
</dbReference>
<proteinExistence type="predicted"/>
<dbReference type="InterPro" id="IPR002035">
    <property type="entry name" value="VWF_A"/>
</dbReference>
<reference evidence="4 5" key="1">
    <citation type="journal article" date="2019" name="Int. J. Syst. Evol. Microbiol.">
        <title>The Global Catalogue of Microorganisms (GCM) 10K type strain sequencing project: providing services to taxonomists for standard genome sequencing and annotation.</title>
        <authorList>
            <consortium name="The Broad Institute Genomics Platform"/>
            <consortium name="The Broad Institute Genome Sequencing Center for Infectious Disease"/>
            <person name="Wu L."/>
            <person name="Ma J."/>
        </authorList>
    </citation>
    <scope>NUCLEOTIDE SEQUENCE [LARGE SCALE GENOMIC DNA]</scope>
    <source>
        <strain evidence="4 5">JCM 16013</strain>
    </source>
</reference>
<dbReference type="EMBL" id="BAAAQM010000046">
    <property type="protein sequence ID" value="GAA1991879.1"/>
    <property type="molecule type" value="Genomic_DNA"/>
</dbReference>
<feature type="compositionally biased region" description="Gly residues" evidence="1">
    <location>
        <begin position="166"/>
        <end position="185"/>
    </location>
</feature>
<feature type="transmembrane region" description="Helical" evidence="2">
    <location>
        <begin position="20"/>
        <end position="42"/>
    </location>
</feature>
<protein>
    <submittedName>
        <fullName evidence="4">Substrate-binding domain-containing protein</fullName>
    </submittedName>
</protein>
<evidence type="ECO:0000259" key="3">
    <source>
        <dbReference type="PROSITE" id="PS50234"/>
    </source>
</evidence>
<dbReference type="PROSITE" id="PS50234">
    <property type="entry name" value="VWFA"/>
    <property type="match status" value="1"/>
</dbReference>
<evidence type="ECO:0000256" key="2">
    <source>
        <dbReference type="SAM" id="Phobius"/>
    </source>
</evidence>
<keyword evidence="5" id="KW-1185">Reference proteome</keyword>
<evidence type="ECO:0000256" key="1">
    <source>
        <dbReference type="SAM" id="MobiDB-lite"/>
    </source>
</evidence>
<name>A0ABN2SSM6_9ACTN</name>
<dbReference type="Gene3D" id="3.40.50.410">
    <property type="entry name" value="von Willebrand factor, type A domain"/>
    <property type="match status" value="1"/>
</dbReference>
<sequence>MAQRHSHRSTSPRHGARVSVPIAVTVVVVLGAAGGGASWYALNHRSAPAAASGPAACAAGPTVLSVAAAPDLAGVLTPLLAPDPVPCVRVVLTQTDSADMAHFLAGTATASNLTAKPDVWIPDSSLWLDVARTTDRGRAAVPQNGSSVADSPTVVAAPKPVADLLGGPGGQGAQGAQGGADGQGAQGAFSWEQLVKLALSQAQAQGSAGTAAQGGPLVAIADPAHDGSGLAALIVLDHMLGQAVNDPQLKVGITGFVKGMADNVTPSLPELLAKLPQTGATGTTGAGVVAFPASEQKVWQYNSAKPKVPLAALYPSDGSASLDYPLAVLNGADDAHAVAADRLRTYLLATAQDTLHRHGFRSPDGTATQVLAADPELRGNLLEPSARADGGAAVHALALWDTLNKQLRMLAVVDVSGSMAQTVPGTGGQTRLQMTAAACEKAMALFGTRAAMGLWTFTTARGTPGSTEIDTLLPIAELGSADAGGGTHGQHMVAAYGALTDKPGSRNGLYDALLAAYQEVLKGWDPARVNTVVVFTDGKDDSLNSMSSDQLIAKLKAAGDPAKPVRVFVVALGTDVDLTLLNKITAVTGGAAVHFGDMGQMTAAVLGSTTTQ</sequence>
<feature type="region of interest" description="Disordered" evidence="1">
    <location>
        <begin position="165"/>
        <end position="185"/>
    </location>
</feature>
<dbReference type="InterPro" id="IPR036465">
    <property type="entry name" value="vWFA_dom_sf"/>
</dbReference>
<dbReference type="Proteomes" id="UP001499854">
    <property type="component" value="Unassembled WGS sequence"/>
</dbReference>
<organism evidence="4 5">
    <name type="scientific">Catenulispora subtropica</name>
    <dbReference type="NCBI Taxonomy" id="450798"/>
    <lineage>
        <taxon>Bacteria</taxon>
        <taxon>Bacillati</taxon>
        <taxon>Actinomycetota</taxon>
        <taxon>Actinomycetes</taxon>
        <taxon>Catenulisporales</taxon>
        <taxon>Catenulisporaceae</taxon>
        <taxon>Catenulispora</taxon>
    </lineage>
</organism>
<keyword evidence="2" id="KW-1133">Transmembrane helix</keyword>
<dbReference type="RefSeq" id="WP_344660912.1">
    <property type="nucleotide sequence ID" value="NZ_BAAAQM010000046.1"/>
</dbReference>
<feature type="domain" description="VWFA" evidence="3">
    <location>
        <begin position="408"/>
        <end position="612"/>
    </location>
</feature>
<evidence type="ECO:0000313" key="5">
    <source>
        <dbReference type="Proteomes" id="UP001499854"/>
    </source>
</evidence>
<comment type="caution">
    <text evidence="4">The sequence shown here is derived from an EMBL/GenBank/DDBJ whole genome shotgun (WGS) entry which is preliminary data.</text>
</comment>
<evidence type="ECO:0000313" key="4">
    <source>
        <dbReference type="EMBL" id="GAA1991879.1"/>
    </source>
</evidence>